<comment type="caution">
    <text evidence="1">The sequence shown here is derived from an EMBL/GenBank/DDBJ whole genome shotgun (WGS) entry which is preliminary data.</text>
</comment>
<reference evidence="1 2" key="1">
    <citation type="journal article" date="2024" name="J. Plant Pathol.">
        <title>Sequence and assembly of the genome of Seiridium unicorne, isolate CBS 538.82, causal agent of cypress canker disease.</title>
        <authorList>
            <person name="Scali E."/>
            <person name="Rocca G.D."/>
            <person name="Danti R."/>
            <person name="Garbelotto M."/>
            <person name="Barberini S."/>
            <person name="Baroncelli R."/>
            <person name="Emiliani G."/>
        </authorList>
    </citation>
    <scope>NUCLEOTIDE SEQUENCE [LARGE SCALE GENOMIC DNA]</scope>
    <source>
        <strain evidence="1 2">BM-138-508</strain>
    </source>
</reference>
<name>A0ABR2UMW1_9PEZI</name>
<dbReference type="EMBL" id="JARVKF010000412">
    <property type="protein sequence ID" value="KAK9415854.1"/>
    <property type="molecule type" value="Genomic_DNA"/>
</dbReference>
<gene>
    <name evidence="1" type="ORF">SUNI508_10154</name>
</gene>
<protein>
    <submittedName>
        <fullName evidence="1">Uncharacterized protein</fullName>
    </submittedName>
</protein>
<organism evidence="1 2">
    <name type="scientific">Seiridium unicorne</name>
    <dbReference type="NCBI Taxonomy" id="138068"/>
    <lineage>
        <taxon>Eukaryota</taxon>
        <taxon>Fungi</taxon>
        <taxon>Dikarya</taxon>
        <taxon>Ascomycota</taxon>
        <taxon>Pezizomycotina</taxon>
        <taxon>Sordariomycetes</taxon>
        <taxon>Xylariomycetidae</taxon>
        <taxon>Amphisphaeriales</taxon>
        <taxon>Sporocadaceae</taxon>
        <taxon>Seiridium</taxon>
    </lineage>
</organism>
<sequence>MLAFRPAPLRFVRSIGKSISYSASSSRLFSNVKMGAPVILCGKTEAIGTSVIADLKPEYEEQGHRTRTNSCGTVIHFILTPAGGAAQIPAILKGEQSVPTDSELGSKDYSRSPICVILGGGYDDASIELMMAAAKDQGARSVPWLRPDLSKPAPPLGPEYGKALVRRIKELIPQLEREDKMNEAKAVFY</sequence>
<keyword evidence="2" id="KW-1185">Reference proteome</keyword>
<accession>A0ABR2UMW1</accession>
<evidence type="ECO:0000313" key="1">
    <source>
        <dbReference type="EMBL" id="KAK9415854.1"/>
    </source>
</evidence>
<dbReference type="Proteomes" id="UP001408356">
    <property type="component" value="Unassembled WGS sequence"/>
</dbReference>
<evidence type="ECO:0000313" key="2">
    <source>
        <dbReference type="Proteomes" id="UP001408356"/>
    </source>
</evidence>
<proteinExistence type="predicted"/>